<dbReference type="SUPFAM" id="SSF53850">
    <property type="entry name" value="Periplasmic binding protein-like II"/>
    <property type="match status" value="1"/>
</dbReference>
<dbReference type="PANTHER" id="PTHR35936:SF19">
    <property type="entry name" value="AMINO-ACID-BINDING PROTEIN YXEM-RELATED"/>
    <property type="match status" value="1"/>
</dbReference>
<comment type="caution">
    <text evidence="3">The sequence shown here is derived from an EMBL/GenBank/DDBJ whole genome shotgun (WGS) entry which is preliminary data.</text>
</comment>
<dbReference type="Pfam" id="PF00497">
    <property type="entry name" value="SBP_bac_3"/>
    <property type="match status" value="1"/>
</dbReference>
<protein>
    <recommendedName>
        <fullName evidence="2">Solute-binding protein family 3/N-terminal domain-containing protein</fullName>
    </recommendedName>
</protein>
<dbReference type="Gene3D" id="3.40.190.10">
    <property type="entry name" value="Periplasmic binding protein-like II"/>
    <property type="match status" value="2"/>
</dbReference>
<evidence type="ECO:0000259" key="2">
    <source>
        <dbReference type="SMART" id="SM00062"/>
    </source>
</evidence>
<dbReference type="InterPro" id="IPR001638">
    <property type="entry name" value="Solute-binding_3/MltF_N"/>
</dbReference>
<keyword evidence="1" id="KW-0732">Signal</keyword>
<dbReference type="AlphaFoldDB" id="A0A0F9W4D5"/>
<gene>
    <name evidence="3" type="ORF">LCGC14_0056660</name>
</gene>
<accession>A0A0F9W4D5</accession>
<dbReference type="EMBL" id="LAZR01000013">
    <property type="protein sequence ID" value="KKO07098.1"/>
    <property type="molecule type" value="Genomic_DNA"/>
</dbReference>
<name>A0A0F9W4D5_9ZZZZ</name>
<dbReference type="SMART" id="SM00062">
    <property type="entry name" value="PBPb"/>
    <property type="match status" value="1"/>
</dbReference>
<feature type="domain" description="Solute-binding protein family 3/N-terminal" evidence="2">
    <location>
        <begin position="37"/>
        <end position="264"/>
    </location>
</feature>
<dbReference type="PANTHER" id="PTHR35936">
    <property type="entry name" value="MEMBRANE-BOUND LYTIC MUREIN TRANSGLYCOSYLASE F"/>
    <property type="match status" value="1"/>
</dbReference>
<organism evidence="3">
    <name type="scientific">marine sediment metagenome</name>
    <dbReference type="NCBI Taxonomy" id="412755"/>
    <lineage>
        <taxon>unclassified sequences</taxon>
        <taxon>metagenomes</taxon>
        <taxon>ecological metagenomes</taxon>
    </lineage>
</organism>
<evidence type="ECO:0000256" key="1">
    <source>
        <dbReference type="ARBA" id="ARBA00022729"/>
    </source>
</evidence>
<sequence length="285" mass="31141">MKNLAVLTSVLSAGVLAFGMTLTANAADLAEIESRGYLSVATEDNYAPFNFMSGSDPDGFIKDVLIELEEYADFEVRQDILPWTGLLASVSSGQYDMALTGASVTDERLRVFNYAPPFASAQHFYIKRAGDDRINSIEDLSGLTLGVQAGSALLSRLPELEAMLEESGGELGEVMEYEAYPEIYADLANGRVDYVINSIVPVNDLISERPDVFEAGQAVSGPGYVAWPMPKSSPELLAYITDFMSHLRDSGRLAELQEEWFGESFDDLPTTPITSVEEFHEMAGM</sequence>
<evidence type="ECO:0000313" key="3">
    <source>
        <dbReference type="EMBL" id="KKO07098.1"/>
    </source>
</evidence>
<reference evidence="3" key="1">
    <citation type="journal article" date="2015" name="Nature">
        <title>Complex archaea that bridge the gap between prokaryotes and eukaryotes.</title>
        <authorList>
            <person name="Spang A."/>
            <person name="Saw J.H."/>
            <person name="Jorgensen S.L."/>
            <person name="Zaremba-Niedzwiedzka K."/>
            <person name="Martijn J."/>
            <person name="Lind A.E."/>
            <person name="van Eijk R."/>
            <person name="Schleper C."/>
            <person name="Guy L."/>
            <person name="Ettema T.J."/>
        </authorList>
    </citation>
    <scope>NUCLEOTIDE SEQUENCE</scope>
</reference>
<proteinExistence type="predicted"/>